<name>A0A444HB35_9FLAO</name>
<dbReference type="PROSITE" id="PS51257">
    <property type="entry name" value="PROKAR_LIPOPROTEIN"/>
    <property type="match status" value="1"/>
</dbReference>
<evidence type="ECO:0000313" key="2">
    <source>
        <dbReference type="EMBL" id="RWX00519.1"/>
    </source>
</evidence>
<dbReference type="EMBL" id="SBII01000005">
    <property type="protein sequence ID" value="RWX00519.1"/>
    <property type="molecule type" value="Genomic_DNA"/>
</dbReference>
<dbReference type="Proteomes" id="UP000287527">
    <property type="component" value="Unassembled WGS sequence"/>
</dbReference>
<dbReference type="AlphaFoldDB" id="A0A444HB35"/>
<evidence type="ECO:0000313" key="3">
    <source>
        <dbReference type="Proteomes" id="UP000287527"/>
    </source>
</evidence>
<reference evidence="2 3" key="1">
    <citation type="submission" date="2019-01" db="EMBL/GenBank/DDBJ databases">
        <title>Flavobacterium sp. nov.,isolated from freshwater.</title>
        <authorList>
            <person name="Zhang R."/>
            <person name="Du Z.-J."/>
        </authorList>
    </citation>
    <scope>NUCLEOTIDE SEQUENCE [LARGE SCALE GENOMIC DNA]</scope>
    <source>
        <strain evidence="2 3">1E403</strain>
    </source>
</reference>
<proteinExistence type="predicted"/>
<organism evidence="2 3">
    <name type="scientific">Flavobacterium cerinum</name>
    <dbReference type="NCBI Taxonomy" id="2502784"/>
    <lineage>
        <taxon>Bacteria</taxon>
        <taxon>Pseudomonadati</taxon>
        <taxon>Bacteroidota</taxon>
        <taxon>Flavobacteriia</taxon>
        <taxon>Flavobacteriales</taxon>
        <taxon>Flavobacteriaceae</taxon>
        <taxon>Flavobacterium</taxon>
    </lineage>
</organism>
<feature type="signal peptide" evidence="1">
    <location>
        <begin position="1"/>
        <end position="21"/>
    </location>
</feature>
<keyword evidence="3" id="KW-1185">Reference proteome</keyword>
<dbReference type="RefSeq" id="WP_128389748.1">
    <property type="nucleotide sequence ID" value="NZ_SBII01000005.1"/>
</dbReference>
<protein>
    <recommendedName>
        <fullName evidence="4">Lipocalin-like domain-containing protein</fullName>
    </recommendedName>
</protein>
<evidence type="ECO:0008006" key="4">
    <source>
        <dbReference type="Google" id="ProtNLM"/>
    </source>
</evidence>
<gene>
    <name evidence="2" type="ORF">EPI11_09600</name>
</gene>
<feature type="chain" id="PRO_5019174971" description="Lipocalin-like domain-containing protein" evidence="1">
    <location>
        <begin position="22"/>
        <end position="188"/>
    </location>
</feature>
<keyword evidence="1" id="KW-0732">Signal</keyword>
<comment type="caution">
    <text evidence="2">The sequence shown here is derived from an EMBL/GenBank/DDBJ whole genome shotgun (WGS) entry which is preliminary data.</text>
</comment>
<accession>A0A444HB35</accession>
<sequence>MKKNIIKAVLSLVLFAGIFYACSENSDEKETIKLKSDMTPSPVIDNATIGYLGNDGNFTPINQALLVGYWKYKHNLPEDTTFSNVQILGGTSENGTAIYVVTGRSDNGVVSATSVLKPFGGAGSGMYLMQGSTCTCTSVSCASDTGCQASATNGCVCSSCSGDCKKISTVETSFARVFAYLKSIGVGK</sequence>
<evidence type="ECO:0000256" key="1">
    <source>
        <dbReference type="SAM" id="SignalP"/>
    </source>
</evidence>